<dbReference type="CDD" id="cd00154">
    <property type="entry name" value="Rab"/>
    <property type="match status" value="1"/>
</dbReference>
<dbReference type="NCBIfam" id="TIGR00231">
    <property type="entry name" value="small_GTP"/>
    <property type="match status" value="1"/>
</dbReference>
<protein>
    <submittedName>
        <fullName evidence="6">Ras-related protein Rab-3A</fullName>
    </submittedName>
</protein>
<accession>A0AAD9VHT2</accession>
<keyword evidence="5" id="KW-0636">Prenylation</keyword>
<evidence type="ECO:0000256" key="3">
    <source>
        <dbReference type="ARBA" id="ARBA00023134"/>
    </source>
</evidence>
<name>A0AAD9VHT2_ACRCE</name>
<dbReference type="SUPFAM" id="SSF52540">
    <property type="entry name" value="P-loop containing nucleoside triphosphate hydrolases"/>
    <property type="match status" value="1"/>
</dbReference>
<evidence type="ECO:0000313" key="7">
    <source>
        <dbReference type="Proteomes" id="UP001249851"/>
    </source>
</evidence>
<dbReference type="AlphaFoldDB" id="A0AAD9VHT2"/>
<evidence type="ECO:0000313" key="6">
    <source>
        <dbReference type="EMBL" id="KAK2574292.1"/>
    </source>
</evidence>
<dbReference type="EMBL" id="JARQWQ010000001">
    <property type="protein sequence ID" value="KAK2574292.1"/>
    <property type="molecule type" value="Genomic_DNA"/>
</dbReference>
<keyword evidence="3" id="KW-0342">GTP-binding</keyword>
<dbReference type="PROSITE" id="PS51420">
    <property type="entry name" value="RHO"/>
    <property type="match status" value="1"/>
</dbReference>
<organism evidence="6 7">
    <name type="scientific">Acropora cervicornis</name>
    <name type="common">Staghorn coral</name>
    <dbReference type="NCBI Taxonomy" id="6130"/>
    <lineage>
        <taxon>Eukaryota</taxon>
        <taxon>Metazoa</taxon>
        <taxon>Cnidaria</taxon>
        <taxon>Anthozoa</taxon>
        <taxon>Hexacorallia</taxon>
        <taxon>Scleractinia</taxon>
        <taxon>Astrocoeniina</taxon>
        <taxon>Acroporidae</taxon>
        <taxon>Acropora</taxon>
    </lineage>
</organism>
<dbReference type="SMART" id="SM00174">
    <property type="entry name" value="RHO"/>
    <property type="match status" value="1"/>
</dbReference>
<keyword evidence="2" id="KW-0547">Nucleotide-binding</keyword>
<reference evidence="6" key="1">
    <citation type="journal article" date="2023" name="G3 (Bethesda)">
        <title>Whole genome assembly and annotation of the endangered Caribbean coral Acropora cervicornis.</title>
        <authorList>
            <person name="Selwyn J.D."/>
            <person name="Vollmer S.V."/>
        </authorList>
    </citation>
    <scope>NUCLEOTIDE SEQUENCE</scope>
    <source>
        <strain evidence="6">K2</strain>
    </source>
</reference>
<evidence type="ECO:0000256" key="5">
    <source>
        <dbReference type="ARBA" id="ARBA00023289"/>
    </source>
</evidence>
<dbReference type="Gene3D" id="3.40.50.300">
    <property type="entry name" value="P-loop containing nucleotide triphosphate hydrolases"/>
    <property type="match status" value="1"/>
</dbReference>
<dbReference type="Pfam" id="PF00071">
    <property type="entry name" value="Ras"/>
    <property type="match status" value="1"/>
</dbReference>
<reference evidence="6" key="2">
    <citation type="journal article" date="2023" name="Science">
        <title>Genomic signatures of disease resistance in endangered staghorn corals.</title>
        <authorList>
            <person name="Vollmer S.V."/>
            <person name="Selwyn J.D."/>
            <person name="Despard B.A."/>
            <person name="Roesel C.L."/>
        </authorList>
    </citation>
    <scope>NUCLEOTIDE SEQUENCE</scope>
    <source>
        <strain evidence="6">K2</strain>
    </source>
</reference>
<dbReference type="PRINTS" id="PR00449">
    <property type="entry name" value="RASTRNSFRMNG"/>
</dbReference>
<evidence type="ECO:0000256" key="4">
    <source>
        <dbReference type="ARBA" id="ARBA00023288"/>
    </source>
</evidence>
<dbReference type="Proteomes" id="UP001249851">
    <property type="component" value="Unassembled WGS sequence"/>
</dbReference>
<keyword evidence="4" id="KW-0449">Lipoprotein</keyword>
<sequence>MPSRSFFTTSMFYPNKQIKLLSITITPLSAKLPSLSKSAKRRGRIQLCGLKSERKRHHFNYFKLDPFTSKSSSQVAVALLIRQTAIMAEGRPKGRTNWVDYCFKVIIIGDYKVGKTTLLCKYTGRELPSINNSVSVDFRVKTLHRGDKKVKLQIWDIAGQERFRTAVSSYYRGASGVVLVYDVTNRTSFQNIGYWYGEMKRLCESTTKGILVGNRCHFSDQRQVSTEEGQTLAEHFEMPFYETSTEKDININECFDKLVDSVLESVERSKQLKEFTSLILPASGQELRQVEACTCVLL</sequence>
<dbReference type="InterPro" id="IPR050305">
    <property type="entry name" value="Small_GTPase_Rab"/>
</dbReference>
<dbReference type="SMART" id="SM00176">
    <property type="entry name" value="RAN"/>
    <property type="match status" value="1"/>
</dbReference>
<dbReference type="GO" id="GO:0003924">
    <property type="term" value="F:GTPase activity"/>
    <property type="evidence" value="ECO:0007669"/>
    <property type="project" value="InterPro"/>
</dbReference>
<evidence type="ECO:0000256" key="2">
    <source>
        <dbReference type="ARBA" id="ARBA00022741"/>
    </source>
</evidence>
<dbReference type="GO" id="GO:0005525">
    <property type="term" value="F:GTP binding"/>
    <property type="evidence" value="ECO:0007669"/>
    <property type="project" value="UniProtKB-KW"/>
</dbReference>
<dbReference type="SMART" id="SM00175">
    <property type="entry name" value="RAB"/>
    <property type="match status" value="1"/>
</dbReference>
<dbReference type="InterPro" id="IPR001806">
    <property type="entry name" value="Small_GTPase"/>
</dbReference>
<dbReference type="InterPro" id="IPR027417">
    <property type="entry name" value="P-loop_NTPase"/>
</dbReference>
<dbReference type="SMART" id="SM00173">
    <property type="entry name" value="RAS"/>
    <property type="match status" value="1"/>
</dbReference>
<proteinExistence type="inferred from homology"/>
<keyword evidence="7" id="KW-1185">Reference proteome</keyword>
<gene>
    <name evidence="6" type="ORF">P5673_000437</name>
</gene>
<dbReference type="PANTHER" id="PTHR47980">
    <property type="entry name" value="LD44762P"/>
    <property type="match status" value="1"/>
</dbReference>
<dbReference type="PROSITE" id="PS51421">
    <property type="entry name" value="RAS"/>
    <property type="match status" value="1"/>
</dbReference>
<dbReference type="FunFam" id="3.40.50.300:FF:001129">
    <property type="entry name" value="ras-related protein Rab-44 isoform X2"/>
    <property type="match status" value="1"/>
</dbReference>
<dbReference type="InterPro" id="IPR005225">
    <property type="entry name" value="Small_GTP-bd"/>
</dbReference>
<dbReference type="PROSITE" id="PS51419">
    <property type="entry name" value="RAB"/>
    <property type="match status" value="1"/>
</dbReference>
<comment type="caution">
    <text evidence="6">The sequence shown here is derived from an EMBL/GenBank/DDBJ whole genome shotgun (WGS) entry which is preliminary data.</text>
</comment>
<comment type="similarity">
    <text evidence="1">Belongs to the small GTPase superfamily. Rab family.</text>
</comment>
<evidence type="ECO:0000256" key="1">
    <source>
        <dbReference type="ARBA" id="ARBA00006270"/>
    </source>
</evidence>